<gene>
    <name evidence="1" type="ORF">DFR75_103237</name>
</gene>
<evidence type="ECO:0008006" key="3">
    <source>
        <dbReference type="Google" id="ProtNLM"/>
    </source>
</evidence>
<accession>A0A4R6PLC5</accession>
<keyword evidence="2" id="KW-1185">Reference proteome</keyword>
<dbReference type="Proteomes" id="UP000295087">
    <property type="component" value="Unassembled WGS sequence"/>
</dbReference>
<proteinExistence type="predicted"/>
<organism evidence="1 2">
    <name type="scientific">Nocardia ignorata</name>
    <dbReference type="NCBI Taxonomy" id="145285"/>
    <lineage>
        <taxon>Bacteria</taxon>
        <taxon>Bacillati</taxon>
        <taxon>Actinomycetota</taxon>
        <taxon>Actinomycetes</taxon>
        <taxon>Mycobacteriales</taxon>
        <taxon>Nocardiaceae</taxon>
        <taxon>Nocardia</taxon>
    </lineage>
</organism>
<comment type="caution">
    <text evidence="1">The sequence shown here is derived from an EMBL/GenBank/DDBJ whole genome shotgun (WGS) entry which is preliminary data.</text>
</comment>
<reference evidence="1 2" key="1">
    <citation type="submission" date="2019-03" db="EMBL/GenBank/DDBJ databases">
        <title>Genomic Encyclopedia of Type Strains, Phase IV (KMG-IV): sequencing the most valuable type-strain genomes for metagenomic binning, comparative biology and taxonomic classification.</title>
        <authorList>
            <person name="Goeker M."/>
        </authorList>
    </citation>
    <scope>NUCLEOTIDE SEQUENCE [LARGE SCALE GENOMIC DNA]</scope>
    <source>
        <strain evidence="1 2">DSM 44496</strain>
    </source>
</reference>
<sequence>MLDTYADEPGSVRVVGINLQDNPVAALELFTGLGVGYASFVDVGDVRKALSAPPVLPLSFLVQPDGSVERITTPAVFDNPAQIRAAISEVTR</sequence>
<dbReference type="SUPFAM" id="SSF52833">
    <property type="entry name" value="Thioredoxin-like"/>
    <property type="match status" value="1"/>
</dbReference>
<dbReference type="AlphaFoldDB" id="A0A4R6PLC5"/>
<evidence type="ECO:0000313" key="1">
    <source>
        <dbReference type="EMBL" id="TDP38580.1"/>
    </source>
</evidence>
<protein>
    <recommendedName>
        <fullName evidence="3">AhpC/TSA family protein</fullName>
    </recommendedName>
</protein>
<evidence type="ECO:0000313" key="2">
    <source>
        <dbReference type="Proteomes" id="UP000295087"/>
    </source>
</evidence>
<dbReference type="InterPro" id="IPR036249">
    <property type="entry name" value="Thioredoxin-like_sf"/>
</dbReference>
<name>A0A4R6PLC5_NOCIG</name>
<dbReference type="EMBL" id="SNXK01000003">
    <property type="protein sequence ID" value="TDP38580.1"/>
    <property type="molecule type" value="Genomic_DNA"/>
</dbReference>